<sequence>MAARLRLSPYYSKLAQFAASDDDKKLGLDVDAKASEEITAICRHFDLLCEVLPAPPGSVASKRLTISRSANNFDEAEPEAVSVQPRPVVVSGKARLAERYGKKPPKAAVEAEDLLERSDLPKLADFYRALVDAYPGFHVPLAKLLTQNLRAAGVSGATSSSSEAKKRKKKEKKKEKKNRKKEKKQKKAEEDSKVEDDDKQKLEQKEEENSRSDEREETTPAPIIDLELPTAAEVDEDLMKELEFERKRKLPQN</sequence>
<evidence type="ECO:0000313" key="3">
    <source>
        <dbReference type="EMBL" id="CAK8999190.1"/>
    </source>
</evidence>
<organism evidence="3 4">
    <name type="scientific">Durusdinium trenchii</name>
    <dbReference type="NCBI Taxonomy" id="1381693"/>
    <lineage>
        <taxon>Eukaryota</taxon>
        <taxon>Sar</taxon>
        <taxon>Alveolata</taxon>
        <taxon>Dinophyceae</taxon>
        <taxon>Suessiales</taxon>
        <taxon>Symbiodiniaceae</taxon>
        <taxon>Durusdinium</taxon>
    </lineage>
</organism>
<evidence type="ECO:0000256" key="1">
    <source>
        <dbReference type="SAM" id="MobiDB-lite"/>
    </source>
</evidence>
<evidence type="ECO:0000313" key="4">
    <source>
        <dbReference type="Proteomes" id="UP001642484"/>
    </source>
</evidence>
<accession>A0ABP0I9D4</accession>
<dbReference type="EMBL" id="CAXAMN010002336">
    <property type="protein sequence ID" value="CAK8999190.1"/>
    <property type="molecule type" value="Genomic_DNA"/>
</dbReference>
<reference evidence="3 4" key="1">
    <citation type="submission" date="2024-02" db="EMBL/GenBank/DDBJ databases">
        <authorList>
            <person name="Chen Y."/>
            <person name="Shah S."/>
            <person name="Dougan E. K."/>
            <person name="Thang M."/>
            <person name="Chan C."/>
        </authorList>
    </citation>
    <scope>NUCLEOTIDE SEQUENCE [LARGE SCALE GENOMIC DNA]</scope>
</reference>
<dbReference type="Proteomes" id="UP001642484">
    <property type="component" value="Unassembled WGS sequence"/>
</dbReference>
<evidence type="ECO:0000313" key="2">
    <source>
        <dbReference type="EMBL" id="CAK8998606.1"/>
    </source>
</evidence>
<name>A0ABP0I9D4_9DINO</name>
<proteinExistence type="predicted"/>
<feature type="region of interest" description="Disordered" evidence="1">
    <location>
        <begin position="154"/>
        <end position="234"/>
    </location>
</feature>
<feature type="compositionally biased region" description="Basic and acidic residues" evidence="1">
    <location>
        <begin position="187"/>
        <end position="218"/>
    </location>
</feature>
<protein>
    <submittedName>
        <fullName evidence="3">Uncharacterized protein</fullName>
    </submittedName>
</protein>
<comment type="caution">
    <text evidence="3">The sequence shown here is derived from an EMBL/GenBank/DDBJ whole genome shotgun (WGS) entry which is preliminary data.</text>
</comment>
<gene>
    <name evidence="2" type="ORF">CCMP2556_LOCUS5316</name>
    <name evidence="3" type="ORF">CCMP2556_LOCUS5558</name>
</gene>
<keyword evidence="4" id="KW-1185">Reference proteome</keyword>
<dbReference type="EMBL" id="CAXAMN010002225">
    <property type="protein sequence ID" value="CAK8998606.1"/>
    <property type="molecule type" value="Genomic_DNA"/>
</dbReference>
<feature type="compositionally biased region" description="Basic residues" evidence="1">
    <location>
        <begin position="165"/>
        <end position="186"/>
    </location>
</feature>